<protein>
    <submittedName>
        <fullName evidence="10">ABC transporter integral membrane protein</fullName>
    </submittedName>
</protein>
<feature type="transmembrane region" description="Helical" evidence="8">
    <location>
        <begin position="84"/>
        <end position="103"/>
    </location>
</feature>
<dbReference type="PANTHER" id="PTHR43357:SF4">
    <property type="entry name" value="INNER MEMBRANE ABC TRANSPORTER PERMEASE PROTEIN YDCV"/>
    <property type="match status" value="1"/>
</dbReference>
<dbReference type="PANTHER" id="PTHR43357">
    <property type="entry name" value="INNER MEMBRANE ABC TRANSPORTER PERMEASE PROTEIN YDCV"/>
    <property type="match status" value="1"/>
</dbReference>
<accession>A0A806KDK9</accession>
<dbReference type="SUPFAM" id="SSF161098">
    <property type="entry name" value="MetI-like"/>
    <property type="match status" value="1"/>
</dbReference>
<evidence type="ECO:0000259" key="9">
    <source>
        <dbReference type="PROSITE" id="PS50928"/>
    </source>
</evidence>
<reference evidence="10" key="1">
    <citation type="submission" date="2012-03" db="EMBL/GenBank/DDBJ databases">
        <title>Functional metagenomics reveals considerable lignocellulase gene clusters in the gut microbiome of a wood-feeding higher termite.</title>
        <authorList>
            <person name="Liu N."/>
        </authorList>
    </citation>
    <scope>NUCLEOTIDE SEQUENCE</scope>
</reference>
<dbReference type="AlphaFoldDB" id="A0A806KDK9"/>
<keyword evidence="6 8" id="KW-1133">Transmembrane helix</keyword>
<dbReference type="PROSITE" id="PS50928">
    <property type="entry name" value="ABC_TM1"/>
    <property type="match status" value="1"/>
</dbReference>
<dbReference type="GO" id="GO:0055085">
    <property type="term" value="P:transmembrane transport"/>
    <property type="evidence" value="ECO:0007669"/>
    <property type="project" value="InterPro"/>
</dbReference>
<evidence type="ECO:0000256" key="6">
    <source>
        <dbReference type="ARBA" id="ARBA00022989"/>
    </source>
</evidence>
<sequence>MSLGDSVLPALLRSLVLAFCSATVACILAVFAAGFLKFQEIYGKAHSIGSNFLRFLAAAPVISSGIVLGLGWLVIYGSGFSRSPFALIILHAVIALPFAFNSISEGFRCLPANTLNAALVFGAAPFKALLTAAIPLSIKRIRSGWGFAAAISLGELNAVMMLGMEGWETLPLFIYRAAGAYRYGIACAAGTLLILCCAACFLLAEGRFNKYES</sequence>
<evidence type="ECO:0000256" key="7">
    <source>
        <dbReference type="ARBA" id="ARBA00023136"/>
    </source>
</evidence>
<evidence type="ECO:0000256" key="8">
    <source>
        <dbReference type="SAM" id="Phobius"/>
    </source>
</evidence>
<evidence type="ECO:0000256" key="2">
    <source>
        <dbReference type="ARBA" id="ARBA00022448"/>
    </source>
</evidence>
<feature type="transmembrane region" description="Helical" evidence="8">
    <location>
        <begin position="115"/>
        <end position="138"/>
    </location>
</feature>
<evidence type="ECO:0000256" key="1">
    <source>
        <dbReference type="ARBA" id="ARBA00004429"/>
    </source>
</evidence>
<evidence type="ECO:0000256" key="3">
    <source>
        <dbReference type="ARBA" id="ARBA00022475"/>
    </source>
</evidence>
<feature type="transmembrane region" description="Helical" evidence="8">
    <location>
        <begin position="55"/>
        <end position="77"/>
    </location>
</feature>
<keyword evidence="4" id="KW-0997">Cell inner membrane</keyword>
<keyword evidence="2" id="KW-0813">Transport</keyword>
<comment type="subcellular location">
    <subcellularLocation>
        <location evidence="1">Cell inner membrane</location>
        <topology evidence="1">Multi-pass membrane protein</topology>
    </subcellularLocation>
</comment>
<dbReference type="CDD" id="cd06261">
    <property type="entry name" value="TM_PBP2"/>
    <property type="match status" value="1"/>
</dbReference>
<evidence type="ECO:0000313" key="10">
    <source>
        <dbReference type="EMBL" id="AGS52687.1"/>
    </source>
</evidence>
<keyword evidence="5 8" id="KW-0812">Transmembrane</keyword>
<keyword evidence="7 8" id="KW-0472">Membrane</keyword>
<dbReference type="GO" id="GO:0005886">
    <property type="term" value="C:plasma membrane"/>
    <property type="evidence" value="ECO:0007669"/>
    <property type="project" value="UniProtKB-SubCell"/>
</dbReference>
<evidence type="ECO:0000256" key="4">
    <source>
        <dbReference type="ARBA" id="ARBA00022519"/>
    </source>
</evidence>
<dbReference type="InterPro" id="IPR035906">
    <property type="entry name" value="MetI-like_sf"/>
</dbReference>
<organism evidence="10">
    <name type="scientific">uncultured bacterium contig00064</name>
    <dbReference type="NCBI Taxonomy" id="1181547"/>
    <lineage>
        <taxon>Bacteria</taxon>
        <taxon>environmental samples</taxon>
    </lineage>
</organism>
<name>A0A806KDK9_9BACT</name>
<feature type="transmembrane region" description="Helical" evidence="8">
    <location>
        <begin position="145"/>
        <end position="163"/>
    </location>
</feature>
<dbReference type="EMBL" id="JQ844205">
    <property type="protein sequence ID" value="AGS52687.1"/>
    <property type="molecule type" value="Genomic_DNA"/>
</dbReference>
<proteinExistence type="predicted"/>
<dbReference type="InterPro" id="IPR000515">
    <property type="entry name" value="MetI-like"/>
</dbReference>
<evidence type="ECO:0000256" key="5">
    <source>
        <dbReference type="ARBA" id="ARBA00022692"/>
    </source>
</evidence>
<keyword evidence="3" id="KW-1003">Cell membrane</keyword>
<feature type="transmembrane region" description="Helical" evidence="8">
    <location>
        <begin position="183"/>
        <end position="204"/>
    </location>
</feature>
<feature type="transmembrane region" description="Helical" evidence="8">
    <location>
        <begin position="12"/>
        <end position="35"/>
    </location>
</feature>
<feature type="domain" description="ABC transmembrane type-1" evidence="9">
    <location>
        <begin position="11"/>
        <end position="204"/>
    </location>
</feature>
<dbReference type="Gene3D" id="1.10.3720.10">
    <property type="entry name" value="MetI-like"/>
    <property type="match status" value="1"/>
</dbReference>